<proteinExistence type="predicted"/>
<dbReference type="KEGG" id="fuv:JR347_09185"/>
<protein>
    <submittedName>
        <fullName evidence="2">DUF4199 domain-containing protein</fullName>
    </submittedName>
</protein>
<gene>
    <name evidence="2" type="ORF">JR347_09185</name>
</gene>
<feature type="transmembrane region" description="Helical" evidence="1">
    <location>
        <begin position="117"/>
        <end position="137"/>
    </location>
</feature>
<dbReference type="RefSeq" id="WP_205723754.1">
    <property type="nucleotide sequence ID" value="NZ_CP070608.1"/>
</dbReference>
<dbReference type="AlphaFoldDB" id="A0A974WPG8"/>
<name>A0A974WPG8_9BACT</name>
<dbReference type="InterPro" id="IPR025250">
    <property type="entry name" value="DUF4199"/>
</dbReference>
<keyword evidence="1" id="KW-0472">Membrane</keyword>
<keyword evidence="3" id="KW-1185">Reference proteome</keyword>
<dbReference type="Proteomes" id="UP000662783">
    <property type="component" value="Chromosome"/>
</dbReference>
<organism evidence="2 3">
    <name type="scientific">Fulvivirga lutea</name>
    <dbReference type="NCBI Taxonomy" id="2810512"/>
    <lineage>
        <taxon>Bacteria</taxon>
        <taxon>Pseudomonadati</taxon>
        <taxon>Bacteroidota</taxon>
        <taxon>Cytophagia</taxon>
        <taxon>Cytophagales</taxon>
        <taxon>Fulvivirgaceae</taxon>
        <taxon>Fulvivirga</taxon>
    </lineage>
</organism>
<dbReference type="Pfam" id="PF13858">
    <property type="entry name" value="DUF4199"/>
    <property type="match status" value="1"/>
</dbReference>
<dbReference type="EMBL" id="CP070608">
    <property type="protein sequence ID" value="QSE99243.1"/>
    <property type="molecule type" value="Genomic_DNA"/>
</dbReference>
<sequence length="154" mass="17235">MKPKTLEQIGLKWGLIVFGLLSAYFFALQVLGYVHEIELRLFNGVIMYFGVYKAIKEFKNSDHDFNYFQGLGTGIITAFVASLVFSVFGLLYLTVINPAFMESIKLNEPLGLYMNKYGAVFQIFIEGMASGCLMSFANMQLLKKSHMAGANEIG</sequence>
<feature type="transmembrane region" description="Helical" evidence="1">
    <location>
        <begin position="12"/>
        <end position="31"/>
    </location>
</feature>
<accession>A0A974WPG8</accession>
<keyword evidence="1" id="KW-1133">Transmembrane helix</keyword>
<keyword evidence="1" id="KW-0812">Transmembrane</keyword>
<reference evidence="2" key="1">
    <citation type="submission" date="2021-02" db="EMBL/GenBank/DDBJ databases">
        <title>Fulvivirga sp. S481 isolated from sea water.</title>
        <authorList>
            <person name="Bae S.S."/>
            <person name="Baek K."/>
        </authorList>
    </citation>
    <scope>NUCLEOTIDE SEQUENCE</scope>
    <source>
        <strain evidence="2">S481</strain>
    </source>
</reference>
<feature type="transmembrane region" description="Helical" evidence="1">
    <location>
        <begin position="67"/>
        <end position="97"/>
    </location>
</feature>
<evidence type="ECO:0000313" key="2">
    <source>
        <dbReference type="EMBL" id="QSE99243.1"/>
    </source>
</evidence>
<evidence type="ECO:0000256" key="1">
    <source>
        <dbReference type="SAM" id="Phobius"/>
    </source>
</evidence>
<evidence type="ECO:0000313" key="3">
    <source>
        <dbReference type="Proteomes" id="UP000662783"/>
    </source>
</evidence>